<sequence>MKLDLISSVEATRGPSQSIPQKLQREIRTCNMDPASIIGTTSGVLSFITFCVQAVQVGQKVHRSAVDATDDTGANEYTQCKRFCQTFQPTLERLRKQANNSGKNGISNAEESLLRIVTLCDSVGAEIIVLMEKYELQQPSDPGLSRGIRKRIGEKIGVGKHVIRVTLRALWDHEEAKELRTRFNECVGQLGIHLSEVNKQEILGEIHNIAHSVKYLQRETPALRTSLERSLTRLDEKNEKLGSQIEELVEQIDSAGSSLSEQLNKLAQNLDHITNLHKAMNTVFELSQDTLENINRSRILKAISFPTRLSRQSQINQRSLPDETFEWFIRDEAPPSSDSSSGPGPLTSFRQWLREGEGIFHITGKPGSAKSTLMNFLQNHEDTEAMLRLWSSHMQTITSDAGAGSSEDKITIASTFLYNAANSENEKSAEGIYRTLLYTILEDHRQDLISTVFERYWNPWSWTPWVEEQKDITISGQELANAFDLVLRETNTSGWRYCIFIDGADEFQDRSMDKWKFANEIRRWTTEYRGTVKVCVSSREERPWIDESFCPDHRRIKIHQYTKGDIKKLVEDRIADHHNLQEPRFGREEKADFIMTIVTKAEGVFLWVRHVLDLVVEQLDENQDIETLNQVLDTLPLEMEKMIDAILSRIQKINKEESVAIFKILLLKETWPRGLALSLAHYSMVKDLIKNPKFSQKPIPGDRMGRCMGDADSPISGQIDRFRGRFHLLFRGLVDVVTQPAPVYSLSSPWKKPPCGPCLNKLSHSLSFSHRSIYEYLRKRETYLAGSEDTVLTIIKCLTAQTNMGWCFAHGGYPSGVPGDILMDQYVHGIVPVIRDTLRDGRNTSSARAVFTSLDDLDSSLISRLLMMNKRAAKANSGRRGYIPTVFAISCTMGLDSYVEWVLSNRPEEAWMGMREELQAIDLWKVCDLFMDLVPRGETGASWHDPEPRVEAATMIQRLLKAGFSPNSPLGEKPDMATPWLAFLGRFIRWCFLPDALLWRIIDALLRSGAPPPEAFSWEMIPCTESPNKFKVSFRLRDDEQQAVDEHRRTENEAERVEDLEPEEEIVVTYPTRGDIVDVYARPVRKFPDNKATLRDIFCVFGPKDEPDVAATLEALYPDPEPEHEAERENDGDTGLSNSETSLTPGTMNGEEATTAEPYLGSQEDTQPDLLRLLKLKRRDNTSAMIVESPVFKTVLGTVVGGVLGATVMYVIMRRTEGEDTR</sequence>
<dbReference type="PANTHER" id="PTHR10039">
    <property type="entry name" value="AMELOGENIN"/>
    <property type="match status" value="1"/>
</dbReference>
<feature type="compositionally biased region" description="Polar residues" evidence="3">
    <location>
        <begin position="1135"/>
        <end position="1147"/>
    </location>
</feature>
<gene>
    <name evidence="6" type="ORF">QBC37DRAFT_176051</name>
</gene>
<comment type="caution">
    <text evidence="6">The sequence shown here is derived from an EMBL/GenBank/DDBJ whole genome shotgun (WGS) entry which is preliminary data.</text>
</comment>
<keyword evidence="4" id="KW-0812">Transmembrane</keyword>
<reference evidence="6" key="2">
    <citation type="submission" date="2023-05" db="EMBL/GenBank/DDBJ databases">
        <authorList>
            <consortium name="Lawrence Berkeley National Laboratory"/>
            <person name="Steindorff A."/>
            <person name="Hensen N."/>
            <person name="Bonometti L."/>
            <person name="Westerberg I."/>
            <person name="Brannstrom I.O."/>
            <person name="Guillou S."/>
            <person name="Cros-Aarteil S."/>
            <person name="Calhoun S."/>
            <person name="Haridas S."/>
            <person name="Kuo A."/>
            <person name="Mondo S."/>
            <person name="Pangilinan J."/>
            <person name="Riley R."/>
            <person name="Labutti K."/>
            <person name="Andreopoulos B."/>
            <person name="Lipzen A."/>
            <person name="Chen C."/>
            <person name="Yanf M."/>
            <person name="Daum C."/>
            <person name="Ng V."/>
            <person name="Clum A."/>
            <person name="Ohm R."/>
            <person name="Martin F."/>
            <person name="Silar P."/>
            <person name="Natvig D."/>
            <person name="Lalanne C."/>
            <person name="Gautier V."/>
            <person name="Ament-Velasquez S.L."/>
            <person name="Kruys A."/>
            <person name="Hutchinson M.I."/>
            <person name="Powell A.J."/>
            <person name="Barry K."/>
            <person name="Miller A.N."/>
            <person name="Grigoriev I.V."/>
            <person name="Debuchy R."/>
            <person name="Gladieux P."/>
            <person name="Thoren M.H."/>
            <person name="Johannesson H."/>
        </authorList>
    </citation>
    <scope>NUCLEOTIDE SEQUENCE</scope>
    <source>
        <strain evidence="6">PSN293</strain>
    </source>
</reference>
<evidence type="ECO:0000259" key="5">
    <source>
        <dbReference type="Pfam" id="PF24883"/>
    </source>
</evidence>
<proteinExistence type="predicted"/>
<keyword evidence="7" id="KW-1185">Reference proteome</keyword>
<dbReference type="PANTHER" id="PTHR10039:SF5">
    <property type="entry name" value="NACHT DOMAIN-CONTAINING PROTEIN"/>
    <property type="match status" value="1"/>
</dbReference>
<dbReference type="Pfam" id="PF24883">
    <property type="entry name" value="NPHP3_N"/>
    <property type="match status" value="1"/>
</dbReference>
<dbReference type="InterPro" id="IPR056884">
    <property type="entry name" value="NPHP3-like_N"/>
</dbReference>
<accession>A0AAN6Y8A5</accession>
<reference evidence="6" key="1">
    <citation type="journal article" date="2023" name="Mol. Phylogenet. Evol.">
        <title>Genome-scale phylogeny and comparative genomics of the fungal order Sordariales.</title>
        <authorList>
            <person name="Hensen N."/>
            <person name="Bonometti L."/>
            <person name="Westerberg I."/>
            <person name="Brannstrom I.O."/>
            <person name="Guillou S."/>
            <person name="Cros-Aarteil S."/>
            <person name="Calhoun S."/>
            <person name="Haridas S."/>
            <person name="Kuo A."/>
            <person name="Mondo S."/>
            <person name="Pangilinan J."/>
            <person name="Riley R."/>
            <person name="LaButti K."/>
            <person name="Andreopoulos B."/>
            <person name="Lipzen A."/>
            <person name="Chen C."/>
            <person name="Yan M."/>
            <person name="Daum C."/>
            <person name="Ng V."/>
            <person name="Clum A."/>
            <person name="Steindorff A."/>
            <person name="Ohm R.A."/>
            <person name="Martin F."/>
            <person name="Silar P."/>
            <person name="Natvig D.O."/>
            <person name="Lalanne C."/>
            <person name="Gautier V."/>
            <person name="Ament-Velasquez S.L."/>
            <person name="Kruys A."/>
            <person name="Hutchinson M.I."/>
            <person name="Powell A.J."/>
            <person name="Barry K."/>
            <person name="Miller A.N."/>
            <person name="Grigoriev I.V."/>
            <person name="Debuchy R."/>
            <person name="Gladieux P."/>
            <person name="Hiltunen Thoren M."/>
            <person name="Johannesson H."/>
        </authorList>
    </citation>
    <scope>NUCLEOTIDE SEQUENCE</scope>
    <source>
        <strain evidence="6">PSN293</strain>
    </source>
</reference>
<dbReference type="InterPro" id="IPR027417">
    <property type="entry name" value="P-loop_NTPase"/>
</dbReference>
<dbReference type="AlphaFoldDB" id="A0AAN6Y8A5"/>
<evidence type="ECO:0000256" key="1">
    <source>
        <dbReference type="ARBA" id="ARBA00022737"/>
    </source>
</evidence>
<keyword evidence="2" id="KW-0175">Coiled coil</keyword>
<dbReference type="Gene3D" id="3.40.50.300">
    <property type="entry name" value="P-loop containing nucleotide triphosphate hydrolases"/>
    <property type="match status" value="1"/>
</dbReference>
<evidence type="ECO:0000256" key="4">
    <source>
        <dbReference type="SAM" id="Phobius"/>
    </source>
</evidence>
<name>A0AAN6Y8A5_9PEZI</name>
<dbReference type="Proteomes" id="UP001301769">
    <property type="component" value="Unassembled WGS sequence"/>
</dbReference>
<evidence type="ECO:0000313" key="7">
    <source>
        <dbReference type="Proteomes" id="UP001301769"/>
    </source>
</evidence>
<evidence type="ECO:0000256" key="2">
    <source>
        <dbReference type="SAM" id="Coils"/>
    </source>
</evidence>
<feature type="domain" description="Nephrocystin 3-like N-terminal" evidence="5">
    <location>
        <begin position="348"/>
        <end position="539"/>
    </location>
</feature>
<feature type="coiled-coil region" evidence="2">
    <location>
        <begin position="224"/>
        <end position="251"/>
    </location>
</feature>
<evidence type="ECO:0000313" key="6">
    <source>
        <dbReference type="EMBL" id="KAK4213181.1"/>
    </source>
</evidence>
<feature type="transmembrane region" description="Helical" evidence="4">
    <location>
        <begin position="1191"/>
        <end position="1212"/>
    </location>
</feature>
<dbReference type="EMBL" id="MU858113">
    <property type="protein sequence ID" value="KAK4213181.1"/>
    <property type="molecule type" value="Genomic_DNA"/>
</dbReference>
<feature type="region of interest" description="Disordered" evidence="3">
    <location>
        <begin position="1120"/>
        <end position="1165"/>
    </location>
</feature>
<feature type="compositionally biased region" description="Basic and acidic residues" evidence="3">
    <location>
        <begin position="1121"/>
        <end position="1131"/>
    </location>
</feature>
<protein>
    <recommendedName>
        <fullName evidence="5">Nephrocystin 3-like N-terminal domain-containing protein</fullName>
    </recommendedName>
</protein>
<organism evidence="6 7">
    <name type="scientific">Rhypophila decipiens</name>
    <dbReference type="NCBI Taxonomy" id="261697"/>
    <lineage>
        <taxon>Eukaryota</taxon>
        <taxon>Fungi</taxon>
        <taxon>Dikarya</taxon>
        <taxon>Ascomycota</taxon>
        <taxon>Pezizomycotina</taxon>
        <taxon>Sordariomycetes</taxon>
        <taxon>Sordariomycetidae</taxon>
        <taxon>Sordariales</taxon>
        <taxon>Naviculisporaceae</taxon>
        <taxon>Rhypophila</taxon>
    </lineage>
</organism>
<dbReference type="SUPFAM" id="SSF52540">
    <property type="entry name" value="P-loop containing nucleoside triphosphate hydrolases"/>
    <property type="match status" value="1"/>
</dbReference>
<keyword evidence="1" id="KW-0677">Repeat</keyword>
<evidence type="ECO:0000256" key="3">
    <source>
        <dbReference type="SAM" id="MobiDB-lite"/>
    </source>
</evidence>
<keyword evidence="4" id="KW-0472">Membrane</keyword>
<keyword evidence="4" id="KW-1133">Transmembrane helix</keyword>